<proteinExistence type="predicted"/>
<accession>A0A067R0S9</accession>
<dbReference type="Proteomes" id="UP000027135">
    <property type="component" value="Unassembled WGS sequence"/>
</dbReference>
<reference evidence="1 2" key="1">
    <citation type="journal article" date="2014" name="Nat. Commun.">
        <title>Molecular traces of alternative social organization in a termite genome.</title>
        <authorList>
            <person name="Terrapon N."/>
            <person name="Li C."/>
            <person name="Robertson H.M."/>
            <person name="Ji L."/>
            <person name="Meng X."/>
            <person name="Booth W."/>
            <person name="Chen Z."/>
            <person name="Childers C.P."/>
            <person name="Glastad K.M."/>
            <person name="Gokhale K."/>
            <person name="Gowin J."/>
            <person name="Gronenberg W."/>
            <person name="Hermansen R.A."/>
            <person name="Hu H."/>
            <person name="Hunt B.G."/>
            <person name="Huylmans A.K."/>
            <person name="Khalil S.M."/>
            <person name="Mitchell R.D."/>
            <person name="Munoz-Torres M.C."/>
            <person name="Mustard J.A."/>
            <person name="Pan H."/>
            <person name="Reese J.T."/>
            <person name="Scharf M.E."/>
            <person name="Sun F."/>
            <person name="Vogel H."/>
            <person name="Xiao J."/>
            <person name="Yang W."/>
            <person name="Yang Z."/>
            <person name="Yang Z."/>
            <person name="Zhou J."/>
            <person name="Zhu J."/>
            <person name="Brent C.S."/>
            <person name="Elsik C.G."/>
            <person name="Goodisman M.A."/>
            <person name="Liberles D.A."/>
            <person name="Roe R.M."/>
            <person name="Vargo E.L."/>
            <person name="Vilcinskas A."/>
            <person name="Wang J."/>
            <person name="Bornberg-Bauer E."/>
            <person name="Korb J."/>
            <person name="Zhang G."/>
            <person name="Liebig J."/>
        </authorList>
    </citation>
    <scope>NUCLEOTIDE SEQUENCE [LARGE SCALE GENOMIC DNA]</scope>
    <source>
        <tissue evidence="1">Whole organism</tissue>
    </source>
</reference>
<evidence type="ECO:0000313" key="1">
    <source>
        <dbReference type="EMBL" id="KDR16516.1"/>
    </source>
</evidence>
<name>A0A067R0S9_ZOONE</name>
<sequence length="127" mass="14361">MAIESSLLEDQLHINIHDFSWDDFLVARRLPMRVILGADFVCHSGMFLNPPRGIYRFLFRPQQKYKFIFTSTGTSRKTAIPVSEKSACSTSTFIKEFPALFSDKSGASRGRICDTELSDDVPVRSPP</sequence>
<gene>
    <name evidence="1" type="ORF">L798_09951</name>
</gene>
<dbReference type="InParanoid" id="A0A067R0S9"/>
<keyword evidence="2" id="KW-1185">Reference proteome</keyword>
<evidence type="ECO:0000313" key="2">
    <source>
        <dbReference type="Proteomes" id="UP000027135"/>
    </source>
</evidence>
<dbReference type="EMBL" id="KK852789">
    <property type="protein sequence ID" value="KDR16516.1"/>
    <property type="molecule type" value="Genomic_DNA"/>
</dbReference>
<organism evidence="1 2">
    <name type="scientific">Zootermopsis nevadensis</name>
    <name type="common">Dampwood termite</name>
    <dbReference type="NCBI Taxonomy" id="136037"/>
    <lineage>
        <taxon>Eukaryota</taxon>
        <taxon>Metazoa</taxon>
        <taxon>Ecdysozoa</taxon>
        <taxon>Arthropoda</taxon>
        <taxon>Hexapoda</taxon>
        <taxon>Insecta</taxon>
        <taxon>Pterygota</taxon>
        <taxon>Neoptera</taxon>
        <taxon>Polyneoptera</taxon>
        <taxon>Dictyoptera</taxon>
        <taxon>Blattodea</taxon>
        <taxon>Blattoidea</taxon>
        <taxon>Termitoidae</taxon>
        <taxon>Termopsidae</taxon>
        <taxon>Zootermopsis</taxon>
    </lineage>
</organism>
<protein>
    <submittedName>
        <fullName evidence="1">Uncharacterized protein</fullName>
    </submittedName>
</protein>
<dbReference type="AlphaFoldDB" id="A0A067R0S9"/>